<feature type="transmembrane region" description="Helical" evidence="1">
    <location>
        <begin position="43"/>
        <end position="65"/>
    </location>
</feature>
<sequence length="275" mass="31070">MMTLTVAEWRTLLSTVAVFNILAWLLATALLQRRRAALGDELFLMRRWQLLLSAGYVFGCAYRSFLPVFDVPRLVLVDSWMSSVLMGRSVATLAELCFVAQWALMLREVSRATGSRVGHITSFWIVPLIAVAETCSWYSVLTTANIGHVLEESIWGLCAGLLVLSLVAIWPRCSPRQRPLLAAWCAAGVVYVAFMFMVDVPMYWTRWLADELAGRTYLSLSQGWIDVAGRWVVSHRQEDWQGEMLWMSAYFSVAVWMSIALVHAPVHRPAPQALR</sequence>
<name>A0A2N8L2I8_9BURK</name>
<feature type="transmembrane region" description="Helical" evidence="1">
    <location>
        <begin position="180"/>
        <end position="198"/>
    </location>
</feature>
<evidence type="ECO:0000313" key="2">
    <source>
        <dbReference type="EMBL" id="PND39914.1"/>
    </source>
</evidence>
<dbReference type="AlphaFoldDB" id="A0A2N8L2I8"/>
<keyword evidence="1" id="KW-1133">Transmembrane helix</keyword>
<keyword evidence="3" id="KW-1185">Reference proteome</keyword>
<protein>
    <submittedName>
        <fullName evidence="2">Uncharacterized protein</fullName>
    </submittedName>
</protein>
<evidence type="ECO:0000313" key="3">
    <source>
        <dbReference type="Proteomes" id="UP000235916"/>
    </source>
</evidence>
<feature type="transmembrane region" description="Helical" evidence="1">
    <location>
        <begin position="117"/>
        <end position="141"/>
    </location>
</feature>
<dbReference type="Proteomes" id="UP000235916">
    <property type="component" value="Unassembled WGS sequence"/>
</dbReference>
<gene>
    <name evidence="2" type="ORF">C1O66_00430</name>
</gene>
<dbReference type="OrthoDB" id="8885194at2"/>
<feature type="transmembrane region" description="Helical" evidence="1">
    <location>
        <begin position="12"/>
        <end position="31"/>
    </location>
</feature>
<reference evidence="2 3" key="1">
    <citation type="submission" date="2018-01" db="EMBL/GenBank/DDBJ databases">
        <title>Draft genome sequence of Paucibacter aquatile CR182 isolated from freshwater of the Nakdong River.</title>
        <authorList>
            <person name="Choi A."/>
            <person name="Chung E.J."/>
        </authorList>
    </citation>
    <scope>NUCLEOTIDE SEQUENCE [LARGE SCALE GENOMIC DNA]</scope>
    <source>
        <strain evidence="2 3">CR182</strain>
    </source>
</reference>
<dbReference type="RefSeq" id="WP_102766048.1">
    <property type="nucleotide sequence ID" value="NZ_POSP01000001.1"/>
</dbReference>
<proteinExistence type="predicted"/>
<evidence type="ECO:0000256" key="1">
    <source>
        <dbReference type="SAM" id="Phobius"/>
    </source>
</evidence>
<keyword evidence="1" id="KW-0812">Transmembrane</keyword>
<feature type="transmembrane region" description="Helical" evidence="1">
    <location>
        <begin position="85"/>
        <end position="105"/>
    </location>
</feature>
<organism evidence="2 3">
    <name type="scientific">Kinneretia aquatilis</name>
    <dbReference type="NCBI Taxonomy" id="2070761"/>
    <lineage>
        <taxon>Bacteria</taxon>
        <taxon>Pseudomonadati</taxon>
        <taxon>Pseudomonadota</taxon>
        <taxon>Betaproteobacteria</taxon>
        <taxon>Burkholderiales</taxon>
        <taxon>Sphaerotilaceae</taxon>
        <taxon>Roseateles</taxon>
    </lineage>
</organism>
<feature type="transmembrane region" description="Helical" evidence="1">
    <location>
        <begin position="244"/>
        <end position="266"/>
    </location>
</feature>
<feature type="transmembrane region" description="Helical" evidence="1">
    <location>
        <begin position="153"/>
        <end position="173"/>
    </location>
</feature>
<dbReference type="EMBL" id="POSP01000001">
    <property type="protein sequence ID" value="PND39914.1"/>
    <property type="molecule type" value="Genomic_DNA"/>
</dbReference>
<keyword evidence="1" id="KW-0472">Membrane</keyword>
<comment type="caution">
    <text evidence="2">The sequence shown here is derived from an EMBL/GenBank/DDBJ whole genome shotgun (WGS) entry which is preliminary data.</text>
</comment>
<accession>A0A2N8L2I8</accession>